<evidence type="ECO:0000313" key="7">
    <source>
        <dbReference type="Proteomes" id="UP001190926"/>
    </source>
</evidence>
<dbReference type="Proteomes" id="UP001190926">
    <property type="component" value="Unassembled WGS sequence"/>
</dbReference>
<feature type="transmembrane region" description="Helical" evidence="5">
    <location>
        <begin position="152"/>
        <end position="173"/>
    </location>
</feature>
<evidence type="ECO:0000256" key="5">
    <source>
        <dbReference type="RuleBase" id="RU004379"/>
    </source>
</evidence>
<feature type="transmembrane region" description="Helical" evidence="5">
    <location>
        <begin position="117"/>
        <end position="140"/>
    </location>
</feature>
<dbReference type="EMBL" id="SDAM02000082">
    <property type="protein sequence ID" value="KAH6831780.1"/>
    <property type="molecule type" value="Genomic_DNA"/>
</dbReference>
<keyword evidence="3 5" id="KW-1133">Transmembrane helix</keyword>
<dbReference type="InterPro" id="IPR006214">
    <property type="entry name" value="Bax_inhibitor_1-related"/>
</dbReference>
<accession>A0AAD4JER3</accession>
<feature type="transmembrane region" description="Helical" evidence="5">
    <location>
        <begin position="179"/>
        <end position="197"/>
    </location>
</feature>
<dbReference type="PANTHER" id="PTHR23291">
    <property type="entry name" value="BAX INHIBITOR-RELATED"/>
    <property type="match status" value="1"/>
</dbReference>
<dbReference type="GO" id="GO:0016020">
    <property type="term" value="C:membrane"/>
    <property type="evidence" value="ECO:0007669"/>
    <property type="project" value="UniProtKB-SubCell"/>
</dbReference>
<keyword evidence="2 5" id="KW-0812">Transmembrane</keyword>
<evidence type="ECO:0000256" key="4">
    <source>
        <dbReference type="ARBA" id="ARBA00023136"/>
    </source>
</evidence>
<keyword evidence="4 5" id="KW-0472">Membrane</keyword>
<organism evidence="6 7">
    <name type="scientific">Perilla frutescens var. hirtella</name>
    <name type="common">Perilla citriodora</name>
    <name type="synonym">Perilla setoyensis</name>
    <dbReference type="NCBI Taxonomy" id="608512"/>
    <lineage>
        <taxon>Eukaryota</taxon>
        <taxon>Viridiplantae</taxon>
        <taxon>Streptophyta</taxon>
        <taxon>Embryophyta</taxon>
        <taxon>Tracheophyta</taxon>
        <taxon>Spermatophyta</taxon>
        <taxon>Magnoliopsida</taxon>
        <taxon>eudicotyledons</taxon>
        <taxon>Gunneridae</taxon>
        <taxon>Pentapetalae</taxon>
        <taxon>asterids</taxon>
        <taxon>lamiids</taxon>
        <taxon>Lamiales</taxon>
        <taxon>Lamiaceae</taxon>
        <taxon>Nepetoideae</taxon>
        <taxon>Elsholtzieae</taxon>
        <taxon>Perilla</taxon>
    </lineage>
</organism>
<dbReference type="AlphaFoldDB" id="A0AAD4JER3"/>
<feature type="transmembrane region" description="Helical" evidence="5">
    <location>
        <begin position="31"/>
        <end position="51"/>
    </location>
</feature>
<comment type="caution">
    <text evidence="6">The sequence shown here is derived from an EMBL/GenBank/DDBJ whole genome shotgun (WGS) entry which is preliminary data.</text>
</comment>
<evidence type="ECO:0000256" key="3">
    <source>
        <dbReference type="ARBA" id="ARBA00022989"/>
    </source>
</evidence>
<comment type="similarity">
    <text evidence="5">Belongs to the BI1 family.</text>
</comment>
<name>A0AAD4JER3_PERFH</name>
<dbReference type="PANTHER" id="PTHR23291:SF31">
    <property type="entry name" value="PROTEIN LIFEGUARD 4"/>
    <property type="match status" value="1"/>
</dbReference>
<gene>
    <name evidence="6" type="ORF">C2S53_011005</name>
</gene>
<sequence length="236" mass="26850">MSNEKGDVEAALLYPSMQENPDLRWAFIRKVYSILTVQLLVTVAVAAVVVANPPIAIFFISWIGLTVYVAIIITLVIVLILLVFYENRHPLNFFLLGILTLCYGLVIGLATSFVSGLVILEAGIATAVVVVSLTAYTFWASKRGQDFEFLRPFLMCAILTLTMFTIFLIFFPMRRFSEMIYSGLAVLIFSAYVIYDTNQLIKQHSYDQYIWASIQLYLDILNIFVRLLQIFRSVNR</sequence>
<proteinExistence type="inferred from homology"/>
<evidence type="ECO:0000256" key="1">
    <source>
        <dbReference type="ARBA" id="ARBA00004141"/>
    </source>
</evidence>
<protein>
    <submittedName>
        <fullName evidence="6">Bax inhibitor-1 family protein</fullName>
    </submittedName>
</protein>
<keyword evidence="7" id="KW-1185">Reference proteome</keyword>
<feature type="transmembrane region" description="Helical" evidence="5">
    <location>
        <begin position="209"/>
        <end position="231"/>
    </location>
</feature>
<dbReference type="Pfam" id="PF01027">
    <property type="entry name" value="Bax1-I"/>
    <property type="match status" value="1"/>
</dbReference>
<evidence type="ECO:0000313" key="6">
    <source>
        <dbReference type="EMBL" id="KAH6831780.1"/>
    </source>
</evidence>
<comment type="subcellular location">
    <subcellularLocation>
        <location evidence="1">Membrane</location>
        <topology evidence="1">Multi-pass membrane protein</topology>
    </subcellularLocation>
</comment>
<reference evidence="6 7" key="1">
    <citation type="journal article" date="2021" name="Nat. Commun.">
        <title>Incipient diploidization of the medicinal plant Perilla within 10,000 years.</title>
        <authorList>
            <person name="Zhang Y."/>
            <person name="Shen Q."/>
            <person name="Leng L."/>
            <person name="Zhang D."/>
            <person name="Chen S."/>
            <person name="Shi Y."/>
            <person name="Ning Z."/>
            <person name="Chen S."/>
        </authorList>
    </citation>
    <scope>NUCLEOTIDE SEQUENCE [LARGE SCALE GENOMIC DNA]</scope>
    <source>
        <strain evidence="7">cv. PC099</strain>
    </source>
</reference>
<evidence type="ECO:0000256" key="2">
    <source>
        <dbReference type="ARBA" id="ARBA00022692"/>
    </source>
</evidence>
<feature type="transmembrane region" description="Helical" evidence="5">
    <location>
        <begin position="91"/>
        <end position="111"/>
    </location>
</feature>
<feature type="transmembrane region" description="Helical" evidence="5">
    <location>
        <begin position="57"/>
        <end position="84"/>
    </location>
</feature>